<organism evidence="1 2">
    <name type="scientific">Rhodonellum ikkaensis</name>
    <dbReference type="NCBI Taxonomy" id="336829"/>
    <lineage>
        <taxon>Bacteria</taxon>
        <taxon>Pseudomonadati</taxon>
        <taxon>Bacteroidota</taxon>
        <taxon>Cytophagia</taxon>
        <taxon>Cytophagales</taxon>
        <taxon>Cytophagaceae</taxon>
        <taxon>Rhodonellum</taxon>
    </lineage>
</organism>
<dbReference type="RefSeq" id="WP_154654356.1">
    <property type="nucleotide sequence ID" value="NZ_FNQC01000025.1"/>
</dbReference>
<protein>
    <recommendedName>
        <fullName evidence="3">Secreted protein</fullName>
    </recommendedName>
</protein>
<gene>
    <name evidence="1" type="ORF">SAMN05444412_12528</name>
</gene>
<evidence type="ECO:0000313" key="1">
    <source>
        <dbReference type="EMBL" id="SDZ56436.1"/>
    </source>
</evidence>
<comment type="caution">
    <text evidence="1">The sequence shown here is derived from an EMBL/GenBank/DDBJ whole genome shotgun (WGS) entry which is preliminary data.</text>
</comment>
<keyword evidence="2" id="KW-1185">Reference proteome</keyword>
<proteinExistence type="predicted"/>
<evidence type="ECO:0000313" key="2">
    <source>
        <dbReference type="Proteomes" id="UP000199663"/>
    </source>
</evidence>
<dbReference type="Proteomes" id="UP000199663">
    <property type="component" value="Unassembled WGS sequence"/>
</dbReference>
<sequence>MKKRILVTSLSVLTVTFLAIFTLAPIAQAQSSGGIWSGDYFCEQSGIYNCLPEVVVEQ</sequence>
<evidence type="ECO:0008006" key="3">
    <source>
        <dbReference type="Google" id="ProtNLM"/>
    </source>
</evidence>
<reference evidence="1 2" key="1">
    <citation type="submission" date="2016-10" db="EMBL/GenBank/DDBJ databases">
        <authorList>
            <person name="Varghese N."/>
            <person name="Submissions S."/>
        </authorList>
    </citation>
    <scope>NUCLEOTIDE SEQUENCE [LARGE SCALE GENOMIC DNA]</scope>
    <source>
        <strain evidence="1 2">DSM 17997</strain>
    </source>
</reference>
<accession>A0A1H3U1V4</accession>
<name>A0A1H3U1V4_9BACT</name>
<dbReference type="EMBL" id="FNQC01000025">
    <property type="protein sequence ID" value="SDZ56436.1"/>
    <property type="molecule type" value="Genomic_DNA"/>
</dbReference>